<comment type="caution">
    <text evidence="8">The sequence shown here is derived from an EMBL/GenBank/DDBJ whole genome shotgun (WGS) entry which is preliminary data.</text>
</comment>
<evidence type="ECO:0000313" key="9">
    <source>
        <dbReference type="Proteomes" id="UP000288805"/>
    </source>
</evidence>
<organism evidence="8 9">
    <name type="scientific">Vitis vinifera</name>
    <name type="common">Grape</name>
    <dbReference type="NCBI Taxonomy" id="29760"/>
    <lineage>
        <taxon>Eukaryota</taxon>
        <taxon>Viridiplantae</taxon>
        <taxon>Streptophyta</taxon>
        <taxon>Embryophyta</taxon>
        <taxon>Tracheophyta</taxon>
        <taxon>Spermatophyta</taxon>
        <taxon>Magnoliopsida</taxon>
        <taxon>eudicotyledons</taxon>
        <taxon>Gunneridae</taxon>
        <taxon>Pentapetalae</taxon>
        <taxon>rosids</taxon>
        <taxon>Vitales</taxon>
        <taxon>Vitaceae</taxon>
        <taxon>Viteae</taxon>
        <taxon>Vitis</taxon>
    </lineage>
</organism>
<dbReference type="CDD" id="cd00265">
    <property type="entry name" value="MADS_MEF2_like"/>
    <property type="match status" value="1"/>
</dbReference>
<evidence type="ECO:0000256" key="1">
    <source>
        <dbReference type="ARBA" id="ARBA00004123"/>
    </source>
</evidence>
<dbReference type="PROSITE" id="PS00350">
    <property type="entry name" value="MADS_BOX_1"/>
    <property type="match status" value="1"/>
</dbReference>
<evidence type="ECO:0000256" key="3">
    <source>
        <dbReference type="ARBA" id="ARBA00023125"/>
    </source>
</evidence>
<dbReference type="PANTHER" id="PTHR48019">
    <property type="entry name" value="SERUM RESPONSE FACTOR HOMOLOG"/>
    <property type="match status" value="1"/>
</dbReference>
<evidence type="ECO:0000259" key="7">
    <source>
        <dbReference type="PROSITE" id="PS50066"/>
    </source>
</evidence>
<dbReference type="Proteomes" id="UP000288805">
    <property type="component" value="Unassembled WGS sequence"/>
</dbReference>
<dbReference type="SMART" id="SM00432">
    <property type="entry name" value="MADS"/>
    <property type="match status" value="1"/>
</dbReference>
<keyword evidence="4" id="KW-0804">Transcription</keyword>
<sequence length="264" mass="29482">MGRVKLQIKRIENNTNRQVTFSKRRNGLIKKAYELSVLCDIDIALIMFSHSGRLSHFFRQEKYLISTLKKLKTENDIALQLANPVAVNSNVEKYLLSNHLSTYDPAIRRQIHAGVLGFTGGFTTSFENEVMGWLPENGHNHTQMFGSDPCVPLRNHPSTNVYDNLGHGTSINVDPINMGGCHISNSGCEGLPPWHHSYTSTELLSALMPQPSYPPPKHEMAPGSIIPTMMPHQQMEATSNCQHLPSGEDDSAYDKAQLPQLHVE</sequence>
<gene>
    <name evidence="8" type="primary">AGL104_0</name>
    <name evidence="8" type="ORF">CK203_066914</name>
</gene>
<evidence type="ECO:0000256" key="5">
    <source>
        <dbReference type="ARBA" id="ARBA00023242"/>
    </source>
</evidence>
<dbReference type="GO" id="GO:0000977">
    <property type="term" value="F:RNA polymerase II transcription regulatory region sequence-specific DNA binding"/>
    <property type="evidence" value="ECO:0007669"/>
    <property type="project" value="InterPro"/>
</dbReference>
<keyword evidence="5" id="KW-0539">Nucleus</keyword>
<feature type="region of interest" description="Disordered" evidence="6">
    <location>
        <begin position="234"/>
        <end position="264"/>
    </location>
</feature>
<evidence type="ECO:0000313" key="8">
    <source>
        <dbReference type="EMBL" id="RVW55206.1"/>
    </source>
</evidence>
<protein>
    <submittedName>
        <fullName evidence="8">Agamous-like MADS-box protein AGL104</fullName>
    </submittedName>
</protein>
<dbReference type="InterPro" id="IPR036879">
    <property type="entry name" value="TF_MADSbox_sf"/>
</dbReference>
<keyword evidence="3" id="KW-0238">DNA-binding</keyword>
<dbReference type="EMBL" id="QGNW01001119">
    <property type="protein sequence ID" value="RVW55206.1"/>
    <property type="molecule type" value="Genomic_DNA"/>
</dbReference>
<dbReference type="InterPro" id="IPR033896">
    <property type="entry name" value="MEF2-like_N"/>
</dbReference>
<dbReference type="GO" id="GO:0045944">
    <property type="term" value="P:positive regulation of transcription by RNA polymerase II"/>
    <property type="evidence" value="ECO:0007669"/>
    <property type="project" value="InterPro"/>
</dbReference>
<evidence type="ECO:0000256" key="2">
    <source>
        <dbReference type="ARBA" id="ARBA00023015"/>
    </source>
</evidence>
<evidence type="ECO:0000256" key="6">
    <source>
        <dbReference type="SAM" id="MobiDB-lite"/>
    </source>
</evidence>
<dbReference type="PRINTS" id="PR00404">
    <property type="entry name" value="MADSDOMAIN"/>
</dbReference>
<keyword evidence="2" id="KW-0805">Transcription regulation</keyword>
<proteinExistence type="predicted"/>
<dbReference type="Gene3D" id="3.40.1810.10">
    <property type="entry name" value="Transcription factor, MADS-box"/>
    <property type="match status" value="1"/>
</dbReference>
<name>A0A438F5N5_VITVI</name>
<dbReference type="InterPro" id="IPR050142">
    <property type="entry name" value="MADS-box/MEF2_TF"/>
</dbReference>
<dbReference type="Pfam" id="PF00319">
    <property type="entry name" value="SRF-TF"/>
    <property type="match status" value="1"/>
</dbReference>
<comment type="subcellular location">
    <subcellularLocation>
        <location evidence="1">Nucleus</location>
    </subcellularLocation>
</comment>
<feature type="domain" description="MADS-box" evidence="7">
    <location>
        <begin position="1"/>
        <end position="61"/>
    </location>
</feature>
<dbReference type="InterPro" id="IPR002100">
    <property type="entry name" value="TF_MADSbox"/>
</dbReference>
<dbReference type="GO" id="GO:0046983">
    <property type="term" value="F:protein dimerization activity"/>
    <property type="evidence" value="ECO:0007669"/>
    <property type="project" value="InterPro"/>
</dbReference>
<dbReference type="AlphaFoldDB" id="A0A438F5N5"/>
<dbReference type="PROSITE" id="PS50066">
    <property type="entry name" value="MADS_BOX_2"/>
    <property type="match status" value="1"/>
</dbReference>
<dbReference type="GO" id="GO:0005634">
    <property type="term" value="C:nucleus"/>
    <property type="evidence" value="ECO:0007669"/>
    <property type="project" value="UniProtKB-SubCell"/>
</dbReference>
<reference evidence="8 9" key="1">
    <citation type="journal article" date="2018" name="PLoS Genet.">
        <title>Population sequencing reveals clonal diversity and ancestral inbreeding in the grapevine cultivar Chardonnay.</title>
        <authorList>
            <person name="Roach M.J."/>
            <person name="Johnson D.L."/>
            <person name="Bohlmann J."/>
            <person name="van Vuuren H.J."/>
            <person name="Jones S.J."/>
            <person name="Pretorius I.S."/>
            <person name="Schmidt S.A."/>
            <person name="Borneman A.R."/>
        </authorList>
    </citation>
    <scope>NUCLEOTIDE SEQUENCE [LARGE SCALE GENOMIC DNA]</scope>
    <source>
        <strain evidence="9">cv. Chardonnay</strain>
        <tissue evidence="8">Leaf</tissue>
    </source>
</reference>
<evidence type="ECO:0000256" key="4">
    <source>
        <dbReference type="ARBA" id="ARBA00023163"/>
    </source>
</evidence>
<accession>A0A438F5N5</accession>
<dbReference type="SUPFAM" id="SSF55455">
    <property type="entry name" value="SRF-like"/>
    <property type="match status" value="1"/>
</dbReference>